<evidence type="ECO:0000259" key="4">
    <source>
        <dbReference type="PROSITE" id="PS50893"/>
    </source>
</evidence>
<keyword evidence="2" id="KW-0547">Nucleotide-binding</keyword>
<evidence type="ECO:0000256" key="3">
    <source>
        <dbReference type="ARBA" id="ARBA00022840"/>
    </source>
</evidence>
<dbReference type="InterPro" id="IPR003439">
    <property type="entry name" value="ABC_transporter-like_ATP-bd"/>
</dbReference>
<keyword evidence="1" id="KW-0813">Transport</keyword>
<dbReference type="PANTHER" id="PTHR43067:SF3">
    <property type="entry name" value="MALTOSE ABC TRANSPORTER, ATP-BINDING PROTEIN"/>
    <property type="match status" value="1"/>
</dbReference>
<dbReference type="PANTHER" id="PTHR43067">
    <property type="entry name" value="OLIGOPEPTIDE/DIPEPTIDE ABC TRANSPORTER, ATPASE SUBUNIT"/>
    <property type="match status" value="1"/>
</dbReference>
<dbReference type="InterPro" id="IPR013563">
    <property type="entry name" value="Oligopep_ABC_C"/>
</dbReference>
<proteinExistence type="predicted"/>
<keyword evidence="6" id="KW-1185">Reference proteome</keyword>
<dbReference type="SUPFAM" id="SSF52540">
    <property type="entry name" value="P-loop containing nucleoside triphosphate hydrolases"/>
    <property type="match status" value="1"/>
</dbReference>
<sequence>MSTLLEARRISASYRVDSDGPRIRAVDDVSLTLEEGEALGVAGESGCGKSTLASILSLNVHPPLQVTGGRLRVAGHDIPLDGINGGRVATGLRGKVVALLPQGAMNALNPTLRVRDFVYDVLRSHVAGITRKEAIARATERLERLALPPRVLDAYPHQLSGGMRQRVVAVVSTLLDPDVLIADEPTSALDVSSQRALLALLSHLLEQRIIRGIVFITHELPLLRYIAHRIAIMYAGQLVEVGPAEEVLFQPAHPYTKVLMEATIVLETGTRRQRIQTVGGAPPNLVSPPPGCRFHPRCPVAMGRCSREAPPVVDVGAGHSAVCWWVAEQRAGEAGSMSHAASN</sequence>
<dbReference type="RefSeq" id="WP_324716820.1">
    <property type="nucleotide sequence ID" value="NZ_CP141615.1"/>
</dbReference>
<keyword evidence="3 5" id="KW-0067">ATP-binding</keyword>
<accession>A0ABZ1BY96</accession>
<organism evidence="5 6">
    <name type="scientific">Carboxydichorda subterranea</name>
    <dbReference type="NCBI Taxonomy" id="3109565"/>
    <lineage>
        <taxon>Bacteria</taxon>
        <taxon>Bacillati</taxon>
        <taxon>Bacillota</taxon>
        <taxon>Limnochordia</taxon>
        <taxon>Limnochordales</taxon>
        <taxon>Geochordaceae</taxon>
        <taxon>Carboxydichorda</taxon>
    </lineage>
</organism>
<feature type="domain" description="ABC transporter" evidence="4">
    <location>
        <begin position="5"/>
        <end position="260"/>
    </location>
</feature>
<dbReference type="NCBIfam" id="TIGR01727">
    <property type="entry name" value="oligo_HPY"/>
    <property type="match status" value="1"/>
</dbReference>
<evidence type="ECO:0000313" key="5">
    <source>
        <dbReference type="EMBL" id="WRP17550.1"/>
    </source>
</evidence>
<dbReference type="EMBL" id="CP141615">
    <property type="protein sequence ID" value="WRP17550.1"/>
    <property type="molecule type" value="Genomic_DNA"/>
</dbReference>
<reference evidence="5 6" key="1">
    <citation type="journal article" date="2024" name="Front. Microbiol.">
        <title>Novel thermophilic genera Geochorda gen. nov. and Carboxydochorda gen. nov. from the deep terrestrial subsurface reveal the ecophysiological diversity in the class Limnochordia.</title>
        <authorList>
            <person name="Karnachuk O.V."/>
            <person name="Lukina A.P."/>
            <person name="Avakyan M.R."/>
            <person name="Kadnikov V.V."/>
            <person name="Begmatov S."/>
            <person name="Beletsky A.V."/>
            <person name="Vlasova K.G."/>
            <person name="Novikov A.A."/>
            <person name="Shcherbakova V.A."/>
            <person name="Mardanov A.V."/>
            <person name="Ravin N.V."/>
        </authorList>
    </citation>
    <scope>NUCLEOTIDE SEQUENCE [LARGE SCALE GENOMIC DNA]</scope>
    <source>
        <strain evidence="5 6">L945</strain>
    </source>
</reference>
<dbReference type="CDD" id="cd03257">
    <property type="entry name" value="ABC_NikE_OppD_transporters"/>
    <property type="match status" value="1"/>
</dbReference>
<protein>
    <submittedName>
        <fullName evidence="5">ABC transporter ATP-binding protein</fullName>
    </submittedName>
</protein>
<evidence type="ECO:0000313" key="6">
    <source>
        <dbReference type="Proteomes" id="UP001332192"/>
    </source>
</evidence>
<evidence type="ECO:0000256" key="2">
    <source>
        <dbReference type="ARBA" id="ARBA00022741"/>
    </source>
</evidence>
<name>A0ABZ1BY96_9FIRM</name>
<dbReference type="SMART" id="SM00382">
    <property type="entry name" value="AAA"/>
    <property type="match status" value="1"/>
</dbReference>
<dbReference type="GO" id="GO:0005524">
    <property type="term" value="F:ATP binding"/>
    <property type="evidence" value="ECO:0007669"/>
    <property type="project" value="UniProtKB-KW"/>
</dbReference>
<dbReference type="InterPro" id="IPR003593">
    <property type="entry name" value="AAA+_ATPase"/>
</dbReference>
<dbReference type="Pfam" id="PF08352">
    <property type="entry name" value="oligo_HPY"/>
    <property type="match status" value="1"/>
</dbReference>
<evidence type="ECO:0000256" key="1">
    <source>
        <dbReference type="ARBA" id="ARBA00022448"/>
    </source>
</evidence>
<dbReference type="Proteomes" id="UP001332192">
    <property type="component" value="Chromosome"/>
</dbReference>
<gene>
    <name evidence="5" type="ORF">U7230_00585</name>
</gene>
<dbReference type="InterPro" id="IPR027417">
    <property type="entry name" value="P-loop_NTPase"/>
</dbReference>
<dbReference type="Pfam" id="PF00005">
    <property type="entry name" value="ABC_tran"/>
    <property type="match status" value="1"/>
</dbReference>
<dbReference type="PROSITE" id="PS50893">
    <property type="entry name" value="ABC_TRANSPORTER_2"/>
    <property type="match status" value="1"/>
</dbReference>
<dbReference type="Gene3D" id="3.40.50.300">
    <property type="entry name" value="P-loop containing nucleotide triphosphate hydrolases"/>
    <property type="match status" value="1"/>
</dbReference>